<dbReference type="RefSeq" id="WP_345376366.1">
    <property type="nucleotide sequence ID" value="NZ_BAABLM010000005.1"/>
</dbReference>
<dbReference type="InterPro" id="IPR013783">
    <property type="entry name" value="Ig-like_fold"/>
</dbReference>
<dbReference type="InterPro" id="IPR002772">
    <property type="entry name" value="Glyco_hydro_3_C"/>
</dbReference>
<sequence length="739" mass="78172">MTLPDSLADRAALGSGRDFWSTKVVGDIPSISLIDGPHGVRKQATGGDNLGIAASLPATCFPPAVGLGQSWDPRLVERVGRALGDECQAADVQVLLGPGINIKRSPLGGRNFEYFSEDPLVSGMLGSAWVRGIQSRGVGASLKHFALYNQEADRMRTSSDVDPRPLREIYLRGFRRAVTEAKPWTVMSSYNRVNGVRASENPFLLTQILRDEWGFDGVVVCDWGAVVDRVAAVRAGLDLQMPDDGGAGDADVVRAVEAGTLDQAAVDRAATAVAALAERGRAGHRDGVVVDVDAHHELAREAAGKSIVLLRNEGSVLPLAAGGSIAVIGEFARTPRYQGGGSSNVNPTRLDVPVDSIREAAPGASVSFSPGFTIDGSDSEAILAEEAVAAAAAADAAVLFLGPDAGQQTEGIDRTEIDLPAGQLALLAAVAAVQPRVVVVLSHGGALRLAPVVASAPAILDAALLGQAVGSAVADVLFGAVNPSGKLTETAPVRLEDTPAYLDYLGEYQHVRYGEGMFVGYRWYDARDLDVTFPFGHGLSYTTFAYSPVSLSVEGDDVLAALTITNSGSRAGREVVQAYVSVPGSKQVRVRRSLGGFASVELEAGESRDVVVRIERSELEYWDIRLDRFVLEPGDYGISVGSSSRDLRTHAVVHLEGEHLRIPLDIESTLSEVMANPVGAPLVKAAMRETPFSDEGSEALGMDLDRMMQSIPLERLITFSGGKVTRDHLEDILDKANAS</sequence>
<dbReference type="InterPro" id="IPR050288">
    <property type="entry name" value="Cellulose_deg_GH3"/>
</dbReference>
<dbReference type="InterPro" id="IPR036881">
    <property type="entry name" value="Glyco_hydro_3_C_sf"/>
</dbReference>
<dbReference type="PANTHER" id="PTHR42715:SF10">
    <property type="entry name" value="BETA-GLUCOSIDASE"/>
    <property type="match status" value="1"/>
</dbReference>
<comment type="similarity">
    <text evidence="1">Belongs to the glycosyl hydrolase 3 family.</text>
</comment>
<gene>
    <name evidence="4" type="ORF">GCM10025780_26370</name>
</gene>
<dbReference type="InterPro" id="IPR036962">
    <property type="entry name" value="Glyco_hydro_3_N_sf"/>
</dbReference>
<evidence type="ECO:0000256" key="2">
    <source>
        <dbReference type="ARBA" id="ARBA00022801"/>
    </source>
</evidence>
<accession>A0ABP8W3S7</accession>
<dbReference type="SMART" id="SM01217">
    <property type="entry name" value="Fn3_like"/>
    <property type="match status" value="1"/>
</dbReference>
<proteinExistence type="inferred from homology"/>
<feature type="domain" description="Fibronectin type III-like" evidence="3">
    <location>
        <begin position="574"/>
        <end position="644"/>
    </location>
</feature>
<dbReference type="SUPFAM" id="SSF51445">
    <property type="entry name" value="(Trans)glycosidases"/>
    <property type="match status" value="1"/>
</dbReference>
<dbReference type="Pfam" id="PF00933">
    <property type="entry name" value="Glyco_hydro_3"/>
    <property type="match status" value="1"/>
</dbReference>
<dbReference type="PANTHER" id="PTHR42715">
    <property type="entry name" value="BETA-GLUCOSIDASE"/>
    <property type="match status" value="1"/>
</dbReference>
<evidence type="ECO:0000256" key="1">
    <source>
        <dbReference type="ARBA" id="ARBA00005336"/>
    </source>
</evidence>
<protein>
    <submittedName>
        <fullName evidence="4">Glycoside hydrolase family 3 C-terminal domain-containing protein</fullName>
    </submittedName>
</protein>
<dbReference type="Pfam" id="PF14310">
    <property type="entry name" value="Fn3-like"/>
    <property type="match status" value="1"/>
</dbReference>
<dbReference type="PRINTS" id="PR00133">
    <property type="entry name" value="GLHYDRLASE3"/>
</dbReference>
<dbReference type="Gene3D" id="3.20.20.300">
    <property type="entry name" value="Glycoside hydrolase, family 3, N-terminal domain"/>
    <property type="match status" value="2"/>
</dbReference>
<dbReference type="SUPFAM" id="SSF52279">
    <property type="entry name" value="Beta-D-glucan exohydrolase, C-terminal domain"/>
    <property type="match status" value="1"/>
</dbReference>
<dbReference type="InterPro" id="IPR026891">
    <property type="entry name" value="Fn3-like"/>
</dbReference>
<dbReference type="Gene3D" id="3.40.50.1700">
    <property type="entry name" value="Glycoside hydrolase family 3 C-terminal domain"/>
    <property type="match status" value="2"/>
</dbReference>
<dbReference type="Proteomes" id="UP001501295">
    <property type="component" value="Unassembled WGS sequence"/>
</dbReference>
<dbReference type="Pfam" id="PF01915">
    <property type="entry name" value="Glyco_hydro_3_C"/>
    <property type="match status" value="1"/>
</dbReference>
<reference evidence="5" key="1">
    <citation type="journal article" date="2019" name="Int. J. Syst. Evol. Microbiol.">
        <title>The Global Catalogue of Microorganisms (GCM) 10K type strain sequencing project: providing services to taxonomists for standard genome sequencing and annotation.</title>
        <authorList>
            <consortium name="The Broad Institute Genomics Platform"/>
            <consortium name="The Broad Institute Genome Sequencing Center for Infectious Disease"/>
            <person name="Wu L."/>
            <person name="Ma J."/>
        </authorList>
    </citation>
    <scope>NUCLEOTIDE SEQUENCE [LARGE SCALE GENOMIC DNA]</scope>
    <source>
        <strain evidence="5">JCM 18956</strain>
    </source>
</reference>
<evidence type="ECO:0000313" key="5">
    <source>
        <dbReference type="Proteomes" id="UP001501295"/>
    </source>
</evidence>
<dbReference type="InterPro" id="IPR017853">
    <property type="entry name" value="GH"/>
</dbReference>
<evidence type="ECO:0000313" key="4">
    <source>
        <dbReference type="EMBL" id="GAA4679964.1"/>
    </source>
</evidence>
<comment type="caution">
    <text evidence="4">The sequence shown here is derived from an EMBL/GenBank/DDBJ whole genome shotgun (WGS) entry which is preliminary data.</text>
</comment>
<dbReference type="EMBL" id="BAABLM010000005">
    <property type="protein sequence ID" value="GAA4679964.1"/>
    <property type="molecule type" value="Genomic_DNA"/>
</dbReference>
<dbReference type="InterPro" id="IPR001764">
    <property type="entry name" value="Glyco_hydro_3_N"/>
</dbReference>
<evidence type="ECO:0000259" key="3">
    <source>
        <dbReference type="SMART" id="SM01217"/>
    </source>
</evidence>
<dbReference type="GO" id="GO:0016787">
    <property type="term" value="F:hydrolase activity"/>
    <property type="evidence" value="ECO:0007669"/>
    <property type="project" value="UniProtKB-KW"/>
</dbReference>
<keyword evidence="2 4" id="KW-0378">Hydrolase</keyword>
<dbReference type="Gene3D" id="2.60.40.10">
    <property type="entry name" value="Immunoglobulins"/>
    <property type="match status" value="1"/>
</dbReference>
<keyword evidence="5" id="KW-1185">Reference proteome</keyword>
<organism evidence="4 5">
    <name type="scientific">Frondihabitans cladoniiphilus</name>
    <dbReference type="NCBI Taxonomy" id="715785"/>
    <lineage>
        <taxon>Bacteria</taxon>
        <taxon>Bacillati</taxon>
        <taxon>Actinomycetota</taxon>
        <taxon>Actinomycetes</taxon>
        <taxon>Micrococcales</taxon>
        <taxon>Microbacteriaceae</taxon>
        <taxon>Frondihabitans</taxon>
    </lineage>
</organism>
<name>A0ABP8W3S7_9MICO</name>